<gene>
    <name evidence="8" type="ORF">Selli1_07920</name>
    <name evidence="9" type="ORF">Selli2_10230</name>
</gene>
<evidence type="ECO:0000313" key="11">
    <source>
        <dbReference type="Proteomes" id="UP001145145"/>
    </source>
</evidence>
<dbReference type="InterPro" id="IPR051461">
    <property type="entry name" value="UPF0750_membrane"/>
</dbReference>
<dbReference type="InterPro" id="IPR003740">
    <property type="entry name" value="YitT"/>
</dbReference>
<evidence type="ECO:0000259" key="7">
    <source>
        <dbReference type="Pfam" id="PF10035"/>
    </source>
</evidence>
<dbReference type="InterPro" id="IPR019264">
    <property type="entry name" value="DUF2179"/>
</dbReference>
<protein>
    <submittedName>
        <fullName evidence="9">Membrane protein</fullName>
    </submittedName>
</protein>
<keyword evidence="11" id="KW-1185">Reference proteome</keyword>
<evidence type="ECO:0000313" key="9">
    <source>
        <dbReference type="EMBL" id="GLG89596.1"/>
    </source>
</evidence>
<keyword evidence="4 6" id="KW-1133">Transmembrane helix</keyword>
<feature type="transmembrane region" description="Helical" evidence="6">
    <location>
        <begin position="170"/>
        <end position="203"/>
    </location>
</feature>
<dbReference type="EMBL" id="BSBO01000006">
    <property type="protein sequence ID" value="GLG03618.1"/>
    <property type="molecule type" value="Genomic_DNA"/>
</dbReference>
<dbReference type="CDD" id="cd16380">
    <property type="entry name" value="YitT_C"/>
    <property type="match status" value="1"/>
</dbReference>
<reference evidence="9" key="4">
    <citation type="submission" date="2022-11" db="EMBL/GenBank/DDBJ databases">
        <title>Draft genome sequence of Sellimonas catena strain 18CBH55.</title>
        <authorList>
            <person name="Atsushi H."/>
            <person name="Moriya O."/>
            <person name="Mitsuo S."/>
        </authorList>
    </citation>
    <scope>NUCLEOTIDE SEQUENCE</scope>
    <source>
        <strain evidence="9">18CBH55</strain>
    </source>
</reference>
<sequence length="301" mass="32718">MNGQHHVDMKYSIPKPSSKIKPKSKIRDFVVMTAATAIMACGIYFFKFANNFAFGGITGLAVLVAETGTISSSDFNFVCNIVLLVLGFLIMGKSFGAKTFYCSMLLSFLLSILERVYPMDGPLTNQPVLELIFAIAVPAFGSAVLFNMGASSGGTDIVAMILKKYTGYDIGRVLMISDVAIAVAGVFVFGMETGLFSILGLVLRSLITDNFIESFNLSKCFNVVCDSPEPICNFIIRDLHRGATVYSAQGVFSGQKKYIVLTALNRPQAVRLRNFIKETEPGAFILISNTSEIIGRGFHTV</sequence>
<dbReference type="AlphaFoldDB" id="A0A9W6CA56"/>
<accession>A0A9W6CA56</accession>
<keyword evidence="5 6" id="KW-0472">Membrane</keyword>
<dbReference type="PIRSF" id="PIRSF006483">
    <property type="entry name" value="Membrane_protein_YitT"/>
    <property type="match status" value="1"/>
</dbReference>
<keyword evidence="3 6" id="KW-0812">Transmembrane</keyword>
<feature type="domain" description="DUF2179" evidence="7">
    <location>
        <begin position="241"/>
        <end position="295"/>
    </location>
</feature>
<evidence type="ECO:0000256" key="4">
    <source>
        <dbReference type="ARBA" id="ARBA00022989"/>
    </source>
</evidence>
<evidence type="ECO:0000256" key="1">
    <source>
        <dbReference type="ARBA" id="ARBA00004651"/>
    </source>
</evidence>
<feature type="transmembrane region" description="Helical" evidence="6">
    <location>
        <begin position="129"/>
        <end position="150"/>
    </location>
</feature>
<reference evidence="8" key="1">
    <citation type="submission" date="2022-11" db="EMBL/GenBank/DDBJ databases">
        <title>Draft genome sequence of Sellimonas catena strain 12EGH17.</title>
        <authorList>
            <person name="Hisatomi A."/>
            <person name="Ohkuma M."/>
            <person name="Sakamoto M."/>
        </authorList>
    </citation>
    <scope>NUCLEOTIDE SEQUENCE</scope>
    <source>
        <strain evidence="8">12EGH17</strain>
    </source>
</reference>
<evidence type="ECO:0000313" key="10">
    <source>
        <dbReference type="Proteomes" id="UP001145094"/>
    </source>
</evidence>
<name>A0A9W6CA56_9FIRM</name>
<dbReference type="GO" id="GO:0005886">
    <property type="term" value="C:plasma membrane"/>
    <property type="evidence" value="ECO:0007669"/>
    <property type="project" value="UniProtKB-SubCell"/>
</dbReference>
<feature type="transmembrane region" description="Helical" evidence="6">
    <location>
        <begin position="75"/>
        <end position="92"/>
    </location>
</feature>
<evidence type="ECO:0000256" key="3">
    <source>
        <dbReference type="ARBA" id="ARBA00022692"/>
    </source>
</evidence>
<dbReference type="InterPro" id="IPR015867">
    <property type="entry name" value="N-reg_PII/ATP_PRibTrfase_C"/>
</dbReference>
<comment type="caution">
    <text evidence="9">The sequence shown here is derived from an EMBL/GenBank/DDBJ whole genome shotgun (WGS) entry which is preliminary data.</text>
</comment>
<dbReference type="PANTHER" id="PTHR33545:SF5">
    <property type="entry name" value="UPF0750 MEMBRANE PROTEIN YITT"/>
    <property type="match status" value="1"/>
</dbReference>
<dbReference type="Proteomes" id="UP001145094">
    <property type="component" value="Unassembled WGS sequence"/>
</dbReference>
<evidence type="ECO:0000256" key="2">
    <source>
        <dbReference type="ARBA" id="ARBA00022475"/>
    </source>
</evidence>
<comment type="subcellular location">
    <subcellularLocation>
        <location evidence="1">Cell membrane</location>
        <topology evidence="1">Multi-pass membrane protein</topology>
    </subcellularLocation>
</comment>
<dbReference type="Gene3D" id="3.30.70.120">
    <property type="match status" value="1"/>
</dbReference>
<organism evidence="9 10">
    <name type="scientific">Sellimonas catena</name>
    <dbReference type="NCBI Taxonomy" id="2994035"/>
    <lineage>
        <taxon>Bacteria</taxon>
        <taxon>Bacillati</taxon>
        <taxon>Bacillota</taxon>
        <taxon>Clostridia</taxon>
        <taxon>Lachnospirales</taxon>
        <taxon>Lachnospiraceae</taxon>
        <taxon>Sellimonas</taxon>
    </lineage>
</organism>
<feature type="transmembrane region" description="Helical" evidence="6">
    <location>
        <begin position="98"/>
        <end position="117"/>
    </location>
</feature>
<dbReference type="PANTHER" id="PTHR33545">
    <property type="entry name" value="UPF0750 MEMBRANE PROTEIN YITT-RELATED"/>
    <property type="match status" value="1"/>
</dbReference>
<dbReference type="Proteomes" id="UP001145145">
    <property type="component" value="Unassembled WGS sequence"/>
</dbReference>
<reference evidence="8" key="2">
    <citation type="submission" date="2022-11" db="EMBL/GenBank/DDBJ databases">
        <title>Draft genome sequence of Sellimonas catena strain 12EGH17.</title>
        <authorList>
            <person name="Atsushi H."/>
            <person name="Moriya O."/>
            <person name="Mitsuo S."/>
        </authorList>
    </citation>
    <scope>NUCLEOTIDE SEQUENCE</scope>
    <source>
        <strain evidence="8">12EGH17</strain>
    </source>
</reference>
<evidence type="ECO:0000256" key="6">
    <source>
        <dbReference type="SAM" id="Phobius"/>
    </source>
</evidence>
<dbReference type="EMBL" id="BSCH01000005">
    <property type="protein sequence ID" value="GLG89596.1"/>
    <property type="molecule type" value="Genomic_DNA"/>
</dbReference>
<reference evidence="9 11" key="5">
    <citation type="journal article" date="2023" name="Int. J. Syst. Evol. Microbiol.">
        <title>Sellimonas catena sp. nov., isolated from human faeces.</title>
        <authorList>
            <person name="Hisatomi A."/>
            <person name="Ohkuma M."/>
            <person name="Sakamoto M."/>
        </authorList>
    </citation>
    <scope>NUCLEOTIDE SEQUENCE</scope>
    <source>
        <strain evidence="8 11">12EGH17</strain>
        <strain evidence="9">18CBH55</strain>
    </source>
</reference>
<reference evidence="9" key="3">
    <citation type="submission" date="2022-11" db="EMBL/GenBank/DDBJ databases">
        <title>Draft genome sequence of Sellimonas catena strain 18CBH55.</title>
        <authorList>
            <person name="Hisatomi A."/>
            <person name="Ohkuma M."/>
            <person name="Sakamoto M."/>
        </authorList>
    </citation>
    <scope>NUCLEOTIDE SEQUENCE</scope>
    <source>
        <strain evidence="9">18CBH55</strain>
    </source>
</reference>
<feature type="transmembrane region" description="Helical" evidence="6">
    <location>
        <begin position="29"/>
        <end position="46"/>
    </location>
</feature>
<evidence type="ECO:0000313" key="8">
    <source>
        <dbReference type="EMBL" id="GLG03618.1"/>
    </source>
</evidence>
<dbReference type="Pfam" id="PF02588">
    <property type="entry name" value="YitT_membrane"/>
    <property type="match status" value="1"/>
</dbReference>
<keyword evidence="2" id="KW-1003">Cell membrane</keyword>
<proteinExistence type="predicted"/>
<evidence type="ECO:0000256" key="5">
    <source>
        <dbReference type="ARBA" id="ARBA00023136"/>
    </source>
</evidence>
<dbReference type="Pfam" id="PF10035">
    <property type="entry name" value="DUF2179"/>
    <property type="match status" value="1"/>
</dbReference>